<organism evidence="3 4">
    <name type="scientific">Solirubrobacter pauli</name>
    <dbReference type="NCBI Taxonomy" id="166793"/>
    <lineage>
        <taxon>Bacteria</taxon>
        <taxon>Bacillati</taxon>
        <taxon>Actinomycetota</taxon>
        <taxon>Thermoleophilia</taxon>
        <taxon>Solirubrobacterales</taxon>
        <taxon>Solirubrobacteraceae</taxon>
        <taxon>Solirubrobacter</taxon>
    </lineage>
</organism>
<gene>
    <name evidence="3" type="ORF">C8N24_0351</name>
</gene>
<evidence type="ECO:0000259" key="1">
    <source>
        <dbReference type="Pfam" id="PF13569"/>
    </source>
</evidence>
<dbReference type="OrthoDB" id="9763697at2"/>
<comment type="caution">
    <text evidence="3">The sequence shown here is derived from an EMBL/GenBank/DDBJ whole genome shotgun (WGS) entry which is preliminary data.</text>
</comment>
<sequence>MTAPVASALVEAALDAMPRGSWLAQPELRKIPEVQAMAGAPDDTRLDCIRELAQRLLDTRDAGYEAVQVFGIVARRKLTIPPEDFGHWLEHSARIGRQGRAGQFWHQMLPHLTREISAWPPDTRAQIVALAEPLRTRLGRHEAAFWAVATPDKADPLDLFEDHADQFTQRARAFLASSDEDVAALVEAMATYPHSGKPSARWLKTADAALAGLCAPLVLVEGLLTLLTGLDPTDHGPIGWENERLAVAIPTLAGRLGDSVLLPSLRRTATFAIGRPPGEWSDSRSIRLANAAAQAMADIAAPSSITELLALERAVRHGALLKQIRKAIDTLAKAQGLTREELLERAVERHDLADDGTRDVPLQTGTARIVVTDTTVALTYISPEGKPRKSVPAALKEGPDGELLAALRTELQAIRRTIAGERKRLDDHLALDRRWPLAQWAELYLDHPITGALTRRIIWGFRAPDGTTDAIGLPRTANELVTADGATAPIPDGAEVRLWHPIDALAKDVAAWRRHLLQAELVQPVKQAFRELYVLTPAEATTRTYSNRFAAHIFRQVQARALMRGRGWTSTPLAWWDDGIDHGVAKRAFAEFGISAHFFFDPIPDVEPSGGDMYPYVTSDQVRFEDADGEVLPLADVPRRVITEALRDVDLFIGVTSIGADPEWLDHGEARQFDTYWQSYSFGDLSAAGQVRRDVLERLLPMLTIRHRCSLDARFLRVRGDLREYRIHLGSGNILMSPDDTYLCIVAARSPGASKVFLPFDDDPVLSLVLSKAFLLAADHEITDRTITEQIRR</sequence>
<dbReference type="InterPro" id="IPR056639">
    <property type="entry name" value="DUF7737"/>
</dbReference>
<name>A0A660L8E9_9ACTN</name>
<protein>
    <submittedName>
        <fullName evidence="3">Uncharacterized protein DUF4132</fullName>
    </submittedName>
</protein>
<dbReference type="Pfam" id="PF13569">
    <property type="entry name" value="DUF4132"/>
    <property type="match status" value="1"/>
</dbReference>
<keyword evidence="4" id="KW-1185">Reference proteome</keyword>
<accession>A0A660L8E9</accession>
<dbReference type="Proteomes" id="UP000278962">
    <property type="component" value="Unassembled WGS sequence"/>
</dbReference>
<reference evidence="3 4" key="1">
    <citation type="submission" date="2018-10" db="EMBL/GenBank/DDBJ databases">
        <title>Genomic Encyclopedia of Archaeal and Bacterial Type Strains, Phase II (KMG-II): from individual species to whole genera.</title>
        <authorList>
            <person name="Goeker M."/>
        </authorList>
    </citation>
    <scope>NUCLEOTIDE SEQUENCE [LARGE SCALE GENOMIC DNA]</scope>
    <source>
        <strain evidence="3 4">DSM 14954</strain>
    </source>
</reference>
<evidence type="ECO:0000313" key="3">
    <source>
        <dbReference type="EMBL" id="RKQ90545.1"/>
    </source>
</evidence>
<feature type="domain" description="DUF4132" evidence="1">
    <location>
        <begin position="385"/>
        <end position="568"/>
    </location>
</feature>
<feature type="domain" description="DUF7737" evidence="2">
    <location>
        <begin position="690"/>
        <end position="791"/>
    </location>
</feature>
<proteinExistence type="predicted"/>
<evidence type="ECO:0000259" key="2">
    <source>
        <dbReference type="Pfam" id="PF24879"/>
    </source>
</evidence>
<dbReference type="Pfam" id="PF24879">
    <property type="entry name" value="DUF7737"/>
    <property type="match status" value="1"/>
</dbReference>
<dbReference type="RefSeq" id="WP_121247353.1">
    <property type="nucleotide sequence ID" value="NZ_RBIL01000001.1"/>
</dbReference>
<evidence type="ECO:0000313" key="4">
    <source>
        <dbReference type="Proteomes" id="UP000278962"/>
    </source>
</evidence>
<dbReference type="AlphaFoldDB" id="A0A660L8E9"/>
<dbReference type="InterPro" id="IPR025406">
    <property type="entry name" value="DUF4132"/>
</dbReference>
<dbReference type="EMBL" id="RBIL01000001">
    <property type="protein sequence ID" value="RKQ90545.1"/>
    <property type="molecule type" value="Genomic_DNA"/>
</dbReference>